<evidence type="ECO:0000313" key="7">
    <source>
        <dbReference type="Proteomes" id="UP000440367"/>
    </source>
</evidence>
<comment type="caution">
    <text evidence="4">The sequence shown here is derived from an EMBL/GenBank/DDBJ whole genome shotgun (WGS) entry which is preliminary data.</text>
</comment>
<dbReference type="Proteomes" id="UP000433483">
    <property type="component" value="Unassembled WGS sequence"/>
</dbReference>
<proteinExistence type="predicted"/>
<evidence type="ECO:0000313" key="3">
    <source>
        <dbReference type="EMBL" id="KAE9099585.1"/>
    </source>
</evidence>
<protein>
    <recommendedName>
        <fullName evidence="9">RxLR effector protein</fullName>
    </recommendedName>
</protein>
<evidence type="ECO:0000313" key="6">
    <source>
        <dbReference type="Proteomes" id="UP000433483"/>
    </source>
</evidence>
<dbReference type="AlphaFoldDB" id="A0A6A3XH51"/>
<dbReference type="Proteomes" id="UP000440367">
    <property type="component" value="Unassembled WGS sequence"/>
</dbReference>
<evidence type="ECO:0000313" key="5">
    <source>
        <dbReference type="EMBL" id="KAE9215419.1"/>
    </source>
</evidence>
<dbReference type="EMBL" id="QXGB01001073">
    <property type="protein sequence ID" value="KAE9197692.1"/>
    <property type="molecule type" value="Genomic_DNA"/>
</dbReference>
<dbReference type="EMBL" id="QXFZ01000988">
    <property type="protein sequence ID" value="KAE9099585.1"/>
    <property type="molecule type" value="Genomic_DNA"/>
</dbReference>
<evidence type="ECO:0000256" key="2">
    <source>
        <dbReference type="SAM" id="SignalP"/>
    </source>
</evidence>
<organism evidence="4 6">
    <name type="scientific">Phytophthora fragariae</name>
    <dbReference type="NCBI Taxonomy" id="53985"/>
    <lineage>
        <taxon>Eukaryota</taxon>
        <taxon>Sar</taxon>
        <taxon>Stramenopiles</taxon>
        <taxon>Oomycota</taxon>
        <taxon>Peronosporomycetes</taxon>
        <taxon>Peronosporales</taxon>
        <taxon>Peronosporaceae</taxon>
        <taxon>Phytophthora</taxon>
    </lineage>
</organism>
<dbReference type="Proteomes" id="UP000441208">
    <property type="component" value="Unassembled WGS sequence"/>
</dbReference>
<evidence type="ECO:0008006" key="9">
    <source>
        <dbReference type="Google" id="ProtNLM"/>
    </source>
</evidence>
<feature type="chain" id="PRO_5036166611" description="RxLR effector protein" evidence="2">
    <location>
        <begin position="17"/>
        <end position="53"/>
    </location>
</feature>
<keyword evidence="6" id="KW-1185">Reference proteome</keyword>
<keyword evidence="2" id="KW-0732">Signal</keyword>
<sequence>MNLRSLLITAIAVAGAFVPQEASVSTTTRSSRLHNLSQSLCPRRPPSNSNRVS</sequence>
<accession>A0A6A3XH51</accession>
<dbReference type="EMBL" id="QXGD01001078">
    <property type="protein sequence ID" value="KAE9215419.1"/>
    <property type="molecule type" value="Genomic_DNA"/>
</dbReference>
<gene>
    <name evidence="5" type="ORF">PF002_g17377</name>
    <name evidence="4" type="ORF">PF005_g16420</name>
    <name evidence="3" type="ORF">PF007_g15822</name>
</gene>
<feature type="signal peptide" evidence="2">
    <location>
        <begin position="1"/>
        <end position="16"/>
    </location>
</feature>
<evidence type="ECO:0000256" key="1">
    <source>
        <dbReference type="SAM" id="MobiDB-lite"/>
    </source>
</evidence>
<evidence type="ECO:0000313" key="4">
    <source>
        <dbReference type="EMBL" id="KAE9197692.1"/>
    </source>
</evidence>
<reference evidence="6 7" key="1">
    <citation type="submission" date="2018-08" db="EMBL/GenBank/DDBJ databases">
        <title>Genomic investigation of the strawberry pathogen Phytophthora fragariae indicates pathogenicity is determined by transcriptional variation in three key races.</title>
        <authorList>
            <person name="Adams T.M."/>
            <person name="Armitage A.D."/>
            <person name="Sobczyk M.K."/>
            <person name="Bates H.J."/>
            <person name="Dunwell J.M."/>
            <person name="Nellist C.F."/>
            <person name="Harrison R.J."/>
        </authorList>
    </citation>
    <scope>NUCLEOTIDE SEQUENCE [LARGE SCALE GENOMIC DNA]</scope>
    <source>
        <strain evidence="5 7">BC-1</strain>
        <strain evidence="4 6">NOV-27</strain>
        <strain evidence="3 8">NOV-71</strain>
    </source>
</reference>
<evidence type="ECO:0000313" key="8">
    <source>
        <dbReference type="Proteomes" id="UP000441208"/>
    </source>
</evidence>
<feature type="region of interest" description="Disordered" evidence="1">
    <location>
        <begin position="22"/>
        <end position="53"/>
    </location>
</feature>
<name>A0A6A3XH51_9STRA</name>